<accession>A0A2G5E7W7</accession>
<name>A0A2G5E7W7_AQUCA</name>
<protein>
    <submittedName>
        <fullName evidence="1">Uncharacterized protein</fullName>
    </submittedName>
</protein>
<reference evidence="1 2" key="1">
    <citation type="submission" date="2017-09" db="EMBL/GenBank/DDBJ databases">
        <title>WGS assembly of Aquilegia coerulea Goldsmith.</title>
        <authorList>
            <person name="Hodges S."/>
            <person name="Kramer E."/>
            <person name="Nordborg M."/>
            <person name="Tomkins J."/>
            <person name="Borevitz J."/>
            <person name="Derieg N."/>
            <person name="Yan J."/>
            <person name="Mihaltcheva S."/>
            <person name="Hayes R.D."/>
            <person name="Rokhsar D."/>
        </authorList>
    </citation>
    <scope>NUCLEOTIDE SEQUENCE [LARGE SCALE GENOMIC DNA]</scope>
    <source>
        <strain evidence="2">cv. Goldsmith</strain>
    </source>
</reference>
<keyword evidence="2" id="KW-1185">Reference proteome</keyword>
<gene>
    <name evidence="1" type="ORF">AQUCO_01000022v1</name>
</gene>
<proteinExistence type="predicted"/>
<evidence type="ECO:0000313" key="1">
    <source>
        <dbReference type="EMBL" id="PIA51846.1"/>
    </source>
</evidence>
<dbReference type="EMBL" id="KZ305027">
    <property type="protein sequence ID" value="PIA51846.1"/>
    <property type="molecule type" value="Genomic_DNA"/>
</dbReference>
<organism evidence="1 2">
    <name type="scientific">Aquilegia coerulea</name>
    <name type="common">Rocky mountain columbine</name>
    <dbReference type="NCBI Taxonomy" id="218851"/>
    <lineage>
        <taxon>Eukaryota</taxon>
        <taxon>Viridiplantae</taxon>
        <taxon>Streptophyta</taxon>
        <taxon>Embryophyta</taxon>
        <taxon>Tracheophyta</taxon>
        <taxon>Spermatophyta</taxon>
        <taxon>Magnoliopsida</taxon>
        <taxon>Ranunculales</taxon>
        <taxon>Ranunculaceae</taxon>
        <taxon>Thalictroideae</taxon>
        <taxon>Aquilegia</taxon>
    </lineage>
</organism>
<evidence type="ECO:0000313" key="2">
    <source>
        <dbReference type="Proteomes" id="UP000230069"/>
    </source>
</evidence>
<dbReference type="InParanoid" id="A0A2G5E7W7"/>
<sequence length="90" mass="10730">MFFQDSFVSLSTIFRFKYWCPYKSNNAYKSHSCLNQGIISKVQTTETNKHCNPYEQDIQSSIYSLLYCLDLFHQIFLSLKKFLFVVYLCI</sequence>
<dbReference type="AlphaFoldDB" id="A0A2G5E7W7"/>
<dbReference type="Proteomes" id="UP000230069">
    <property type="component" value="Unassembled WGS sequence"/>
</dbReference>
<dbReference type="OrthoDB" id="1935327at2759"/>